<proteinExistence type="predicted"/>
<evidence type="ECO:0000256" key="1">
    <source>
        <dbReference type="ARBA" id="ARBA00023125"/>
    </source>
</evidence>
<feature type="domain" description="HTH tetR-type" evidence="3">
    <location>
        <begin position="22"/>
        <end position="82"/>
    </location>
</feature>
<comment type="caution">
    <text evidence="4">The sequence shown here is derived from an EMBL/GenBank/DDBJ whole genome shotgun (WGS) entry which is preliminary data.</text>
</comment>
<dbReference type="PRINTS" id="PR00455">
    <property type="entry name" value="HTHTETR"/>
</dbReference>
<reference evidence="4 5" key="1">
    <citation type="submission" date="2018-05" db="EMBL/GenBank/DDBJ databases">
        <title>Nocardioides silvaticus genome.</title>
        <authorList>
            <person name="Li C."/>
            <person name="Wang G."/>
        </authorList>
    </citation>
    <scope>NUCLEOTIDE SEQUENCE [LARGE SCALE GENOMIC DNA]</scope>
    <source>
        <strain evidence="4 5">CCTCC AB 2018079</strain>
    </source>
</reference>
<dbReference type="PANTHER" id="PTHR30055">
    <property type="entry name" value="HTH-TYPE TRANSCRIPTIONAL REGULATOR RUTR"/>
    <property type="match status" value="1"/>
</dbReference>
<feature type="DNA-binding region" description="H-T-H motif" evidence="2">
    <location>
        <begin position="45"/>
        <end position="64"/>
    </location>
</feature>
<dbReference type="InterPro" id="IPR050109">
    <property type="entry name" value="HTH-type_TetR-like_transc_reg"/>
</dbReference>
<evidence type="ECO:0000313" key="5">
    <source>
        <dbReference type="Proteomes" id="UP000245507"/>
    </source>
</evidence>
<dbReference type="PANTHER" id="PTHR30055:SF153">
    <property type="entry name" value="HTH-TYPE TRANSCRIPTIONAL REPRESSOR RV3405C"/>
    <property type="match status" value="1"/>
</dbReference>
<dbReference type="GO" id="GO:0000976">
    <property type="term" value="F:transcription cis-regulatory region binding"/>
    <property type="evidence" value="ECO:0007669"/>
    <property type="project" value="TreeGrafter"/>
</dbReference>
<dbReference type="OrthoDB" id="6077212at2"/>
<accession>A0A316TA35</accession>
<protein>
    <submittedName>
        <fullName evidence="4">TetR/AcrR family transcriptional regulator</fullName>
    </submittedName>
</protein>
<dbReference type="Gene3D" id="1.10.357.10">
    <property type="entry name" value="Tetracycline Repressor, domain 2"/>
    <property type="match status" value="1"/>
</dbReference>
<keyword evidence="1 2" id="KW-0238">DNA-binding</keyword>
<dbReference type="Proteomes" id="UP000245507">
    <property type="component" value="Unassembled WGS sequence"/>
</dbReference>
<dbReference type="InterPro" id="IPR040611">
    <property type="entry name" value="AlkX_C"/>
</dbReference>
<name>A0A316TA35_9ACTN</name>
<dbReference type="Pfam" id="PF00440">
    <property type="entry name" value="TetR_N"/>
    <property type="match status" value="1"/>
</dbReference>
<evidence type="ECO:0000313" key="4">
    <source>
        <dbReference type="EMBL" id="PWN01250.1"/>
    </source>
</evidence>
<dbReference type="InterPro" id="IPR001647">
    <property type="entry name" value="HTH_TetR"/>
</dbReference>
<evidence type="ECO:0000259" key="3">
    <source>
        <dbReference type="PROSITE" id="PS50977"/>
    </source>
</evidence>
<gene>
    <name evidence="4" type="ORF">DJ010_18970</name>
</gene>
<dbReference type="AlphaFoldDB" id="A0A316TA35"/>
<dbReference type="GO" id="GO:0003700">
    <property type="term" value="F:DNA-binding transcription factor activity"/>
    <property type="evidence" value="ECO:0007669"/>
    <property type="project" value="TreeGrafter"/>
</dbReference>
<dbReference type="EMBL" id="QGDD01000010">
    <property type="protein sequence ID" value="PWN01250.1"/>
    <property type="molecule type" value="Genomic_DNA"/>
</dbReference>
<dbReference type="InterPro" id="IPR009057">
    <property type="entry name" value="Homeodomain-like_sf"/>
</dbReference>
<keyword evidence="5" id="KW-1185">Reference proteome</keyword>
<dbReference type="PROSITE" id="PS50977">
    <property type="entry name" value="HTH_TETR_2"/>
    <property type="match status" value="1"/>
</dbReference>
<dbReference type="SUPFAM" id="SSF46689">
    <property type="entry name" value="Homeodomain-like"/>
    <property type="match status" value="1"/>
</dbReference>
<sequence>MARVVKRGLLVVGGQPDDDGRDASRGAILDGAIAAFLDVGVRRTSMGDVARRARISPATLYRKFAGKSGLVEAVWLREARRFLADMDDTLEEVRRAGGDAEDQVVTLAFAVVDAIRRNRLLARLMQTEPELILPLMTTQAGPVLALGRDYVTGVLRRLQDEGLLADFDAEPVAEVLARLSLSLALTPETVLPLDDDEKSRALFRAHIVPALGITKETRRTR</sequence>
<evidence type="ECO:0000256" key="2">
    <source>
        <dbReference type="PROSITE-ProRule" id="PRU00335"/>
    </source>
</evidence>
<organism evidence="4 5">
    <name type="scientific">Nocardioides silvaticus</name>
    <dbReference type="NCBI Taxonomy" id="2201891"/>
    <lineage>
        <taxon>Bacteria</taxon>
        <taxon>Bacillati</taxon>
        <taxon>Actinomycetota</taxon>
        <taxon>Actinomycetes</taxon>
        <taxon>Propionibacteriales</taxon>
        <taxon>Nocardioidaceae</taxon>
        <taxon>Nocardioides</taxon>
    </lineage>
</organism>
<dbReference type="Pfam" id="PF18556">
    <property type="entry name" value="TetR_C_35"/>
    <property type="match status" value="1"/>
</dbReference>